<keyword evidence="1" id="KW-1133">Transmembrane helix</keyword>
<dbReference type="Proteomes" id="UP001428341">
    <property type="component" value="Unassembled WGS sequence"/>
</dbReference>
<keyword evidence="3" id="KW-1185">Reference proteome</keyword>
<sequence length="115" mass="13895">MWLMRNFLAGGGDEELSLRNVETKPHMWFLANAKSQSRGQNHGMSTSRDFFSFQKDIWIILYLIFYLRNEWRKFFAQFFIWRRDGNGVQSPSPSLFPYFILFYFLILFFKLLVNT</sequence>
<gene>
    <name evidence="2" type="ORF">WN944_006744</name>
</gene>
<protein>
    <submittedName>
        <fullName evidence="2">Uncharacterized protein</fullName>
    </submittedName>
</protein>
<organism evidence="2 3">
    <name type="scientific">Citrus x changshan-huyou</name>
    <dbReference type="NCBI Taxonomy" id="2935761"/>
    <lineage>
        <taxon>Eukaryota</taxon>
        <taxon>Viridiplantae</taxon>
        <taxon>Streptophyta</taxon>
        <taxon>Embryophyta</taxon>
        <taxon>Tracheophyta</taxon>
        <taxon>Spermatophyta</taxon>
        <taxon>Magnoliopsida</taxon>
        <taxon>eudicotyledons</taxon>
        <taxon>Gunneridae</taxon>
        <taxon>Pentapetalae</taxon>
        <taxon>rosids</taxon>
        <taxon>malvids</taxon>
        <taxon>Sapindales</taxon>
        <taxon>Rutaceae</taxon>
        <taxon>Aurantioideae</taxon>
        <taxon>Citrus</taxon>
    </lineage>
</organism>
<evidence type="ECO:0000313" key="3">
    <source>
        <dbReference type="Proteomes" id="UP001428341"/>
    </source>
</evidence>
<accession>A0AAP0MPV4</accession>
<proteinExistence type="predicted"/>
<name>A0AAP0MPV4_9ROSI</name>
<evidence type="ECO:0000313" key="2">
    <source>
        <dbReference type="EMBL" id="KAK9214745.1"/>
    </source>
</evidence>
<reference evidence="2 3" key="1">
    <citation type="submission" date="2024-05" db="EMBL/GenBank/DDBJ databases">
        <title>Haplotype-resolved chromosome-level genome assembly of Huyou (Citrus changshanensis).</title>
        <authorList>
            <person name="Miao C."/>
            <person name="Chen W."/>
            <person name="Wu Y."/>
            <person name="Wang L."/>
            <person name="Zhao S."/>
            <person name="Grierson D."/>
            <person name="Xu C."/>
            <person name="Chen K."/>
        </authorList>
    </citation>
    <scope>NUCLEOTIDE SEQUENCE [LARGE SCALE GENOMIC DNA]</scope>
    <source>
        <strain evidence="2">01-14</strain>
        <tissue evidence="2">Leaf</tissue>
    </source>
</reference>
<keyword evidence="1" id="KW-0472">Membrane</keyword>
<keyword evidence="1" id="KW-0812">Transmembrane</keyword>
<dbReference type="AlphaFoldDB" id="A0AAP0MPV4"/>
<evidence type="ECO:0000256" key="1">
    <source>
        <dbReference type="SAM" id="Phobius"/>
    </source>
</evidence>
<dbReference type="EMBL" id="JBCGBO010000003">
    <property type="protein sequence ID" value="KAK9214745.1"/>
    <property type="molecule type" value="Genomic_DNA"/>
</dbReference>
<comment type="caution">
    <text evidence="2">The sequence shown here is derived from an EMBL/GenBank/DDBJ whole genome shotgun (WGS) entry which is preliminary data.</text>
</comment>
<feature type="transmembrane region" description="Helical" evidence="1">
    <location>
        <begin position="95"/>
        <end position="113"/>
    </location>
</feature>